<name>A0A0M3AGZ3_9SPHN</name>
<dbReference type="Gene3D" id="2.40.170.20">
    <property type="entry name" value="TonB-dependent receptor, beta-barrel domain"/>
    <property type="match status" value="1"/>
</dbReference>
<evidence type="ECO:0000256" key="1">
    <source>
        <dbReference type="ARBA" id="ARBA00004571"/>
    </source>
</evidence>
<proteinExistence type="inferred from homology"/>
<keyword evidence="3 11" id="KW-1134">Transmembrane beta strand</keyword>
<keyword evidence="8 12" id="KW-0798">TonB box</keyword>
<evidence type="ECO:0000256" key="7">
    <source>
        <dbReference type="ARBA" id="ARBA00023065"/>
    </source>
</evidence>
<keyword evidence="5 11" id="KW-0812">Transmembrane</keyword>
<keyword evidence="4" id="KW-0410">Iron transport</keyword>
<evidence type="ECO:0000256" key="3">
    <source>
        <dbReference type="ARBA" id="ARBA00022452"/>
    </source>
</evidence>
<comment type="subcellular location">
    <subcellularLocation>
        <location evidence="1 11">Cell outer membrane</location>
        <topology evidence="1 11">Multi-pass membrane protein</topology>
    </subcellularLocation>
</comment>
<dbReference type="InterPro" id="IPR000531">
    <property type="entry name" value="Beta-barrel_TonB"/>
</dbReference>
<dbReference type="PANTHER" id="PTHR32552:SF81">
    <property type="entry name" value="TONB-DEPENDENT OUTER MEMBRANE RECEPTOR"/>
    <property type="match status" value="1"/>
</dbReference>
<dbReference type="PROSITE" id="PS52016">
    <property type="entry name" value="TONB_DEPENDENT_REC_3"/>
    <property type="match status" value="1"/>
</dbReference>
<dbReference type="SUPFAM" id="SSF56935">
    <property type="entry name" value="Porins"/>
    <property type="match status" value="1"/>
</dbReference>
<keyword evidence="10 11" id="KW-0998">Cell outer membrane</keyword>
<dbReference type="Proteomes" id="UP000033874">
    <property type="component" value="Unassembled WGS sequence"/>
</dbReference>
<evidence type="ECO:0000256" key="8">
    <source>
        <dbReference type="ARBA" id="ARBA00023077"/>
    </source>
</evidence>
<dbReference type="PANTHER" id="PTHR32552">
    <property type="entry name" value="FERRICHROME IRON RECEPTOR-RELATED"/>
    <property type="match status" value="1"/>
</dbReference>
<dbReference type="InterPro" id="IPR036942">
    <property type="entry name" value="Beta-barrel_TonB_sf"/>
</dbReference>
<dbReference type="Pfam" id="PF00593">
    <property type="entry name" value="TonB_dep_Rec_b-barrel"/>
    <property type="match status" value="1"/>
</dbReference>
<sequence length="690" mass="75034">PPSAGIEDIVVTATRREERLQEIPVTVTALTSGAIASAGVIDLRSLTTLVPGFSGNRTTSVILPVIRGVGSGGVSVGDEPNVATYIDGIYQPDAFSNSTELVEIERVEVLRGPQGTVFGRNATGGLINVITPEPSFSTRGRIAARYGRLRNDSSDYDVRGYFTTGLTETIAFDFAGLYRETDPYIEDLALGEDLGWIRVFDARSKLLFQPSDTVQFILTGGYTNQKSNINGSQPINDNTIGKSLPGVLLPQEAWQSSSSLEPRIDYEKVSLSLRGRIELDAFNIETATGYMHNSGVQFIDSDATNLDLGQINLPSIKAEAISQEVRLLSTGSGPLNWLVGIYAFQMKGSFDADFAVPNPAGPTTLPLIHTYLLPKTKTTSFAGFAEGTYALTDALFLTLGGRYTTEKREFIQIVNGAVVPPGWVDKRFNRATYRAALRYQFTEDANLYASYGTGFKSGVYNLLSPTNVPVNPEKIKAWEAGLKADPFRWLRTNFSVFHYDYSDLQVQARNAAGSGFVLLNAASSEIYGGEAEVTIVPGDGLNIRSAISYLHGKYTDFPGAQDFIPLARGGNMPAVTDASGNQVIRSPRFTAMMGIDWRTPLAGGEFGVSANFFHSSRVFYDAPNRFSQDPYEMVSGEISWTPGTEGLRLSLWVTNLTNAKVAQQVRPSPLGTDALYEKPRVIGVGAQYKF</sequence>
<feature type="domain" description="TonB-dependent receptor-like beta-barrel" evidence="13">
    <location>
        <begin position="222"/>
        <end position="656"/>
    </location>
</feature>
<feature type="domain" description="TonB-dependent receptor plug" evidence="14">
    <location>
        <begin position="20"/>
        <end position="125"/>
    </location>
</feature>
<evidence type="ECO:0000256" key="6">
    <source>
        <dbReference type="ARBA" id="ARBA00023004"/>
    </source>
</evidence>
<dbReference type="GO" id="GO:0006826">
    <property type="term" value="P:iron ion transport"/>
    <property type="evidence" value="ECO:0007669"/>
    <property type="project" value="UniProtKB-KW"/>
</dbReference>
<protein>
    <recommendedName>
        <fullName evidence="17">TonB-dependent receptor</fullName>
    </recommendedName>
</protein>
<dbReference type="PATRIC" id="fig|56193.3.peg.5487"/>
<organism evidence="15 16">
    <name type="scientific">Sphingobium chungbukense</name>
    <dbReference type="NCBI Taxonomy" id="56193"/>
    <lineage>
        <taxon>Bacteria</taxon>
        <taxon>Pseudomonadati</taxon>
        <taxon>Pseudomonadota</taxon>
        <taxon>Alphaproteobacteria</taxon>
        <taxon>Sphingomonadales</taxon>
        <taxon>Sphingomonadaceae</taxon>
        <taxon>Sphingobium</taxon>
    </lineage>
</organism>
<evidence type="ECO:0000259" key="13">
    <source>
        <dbReference type="Pfam" id="PF00593"/>
    </source>
</evidence>
<evidence type="ECO:0000256" key="12">
    <source>
        <dbReference type="RuleBase" id="RU003357"/>
    </source>
</evidence>
<evidence type="ECO:0000256" key="5">
    <source>
        <dbReference type="ARBA" id="ARBA00022692"/>
    </source>
</evidence>
<evidence type="ECO:0008006" key="17">
    <source>
        <dbReference type="Google" id="ProtNLM"/>
    </source>
</evidence>
<keyword evidence="2 11" id="KW-0813">Transport</keyword>
<evidence type="ECO:0000256" key="9">
    <source>
        <dbReference type="ARBA" id="ARBA00023136"/>
    </source>
</evidence>
<keyword evidence="7" id="KW-0406">Ion transport</keyword>
<evidence type="ECO:0000313" key="16">
    <source>
        <dbReference type="Proteomes" id="UP000033874"/>
    </source>
</evidence>
<evidence type="ECO:0000313" key="15">
    <source>
        <dbReference type="EMBL" id="KKW89303.1"/>
    </source>
</evidence>
<evidence type="ECO:0000256" key="11">
    <source>
        <dbReference type="PROSITE-ProRule" id="PRU01360"/>
    </source>
</evidence>
<dbReference type="Pfam" id="PF07715">
    <property type="entry name" value="Plug"/>
    <property type="match status" value="1"/>
</dbReference>
<feature type="non-terminal residue" evidence="15">
    <location>
        <position position="1"/>
    </location>
</feature>
<evidence type="ECO:0000259" key="14">
    <source>
        <dbReference type="Pfam" id="PF07715"/>
    </source>
</evidence>
<comment type="similarity">
    <text evidence="11 12">Belongs to the TonB-dependent receptor family.</text>
</comment>
<reference evidence="15 16" key="1">
    <citation type="submission" date="2015-04" db="EMBL/GenBank/DDBJ databases">
        <title>Genome sequence of aromatic hydrocarbons-degrading Sphingobium chungbukense DJ77.</title>
        <authorList>
            <person name="Kim Y.-C."/>
            <person name="Chae J.-C."/>
        </authorList>
    </citation>
    <scope>NUCLEOTIDE SEQUENCE [LARGE SCALE GENOMIC DNA]</scope>
    <source>
        <strain evidence="15 16">DJ77</strain>
    </source>
</reference>
<keyword evidence="9 11" id="KW-0472">Membrane</keyword>
<dbReference type="EMBL" id="LBIC01000023">
    <property type="protein sequence ID" value="KKW89303.1"/>
    <property type="molecule type" value="Genomic_DNA"/>
</dbReference>
<evidence type="ECO:0000256" key="2">
    <source>
        <dbReference type="ARBA" id="ARBA00022448"/>
    </source>
</evidence>
<evidence type="ECO:0000256" key="10">
    <source>
        <dbReference type="ARBA" id="ARBA00023237"/>
    </source>
</evidence>
<accession>A0A0M3AGZ3</accession>
<dbReference type="InterPro" id="IPR012910">
    <property type="entry name" value="Plug_dom"/>
</dbReference>
<dbReference type="AlphaFoldDB" id="A0A0M3AGZ3"/>
<keyword evidence="16" id="KW-1185">Reference proteome</keyword>
<comment type="caution">
    <text evidence="15">The sequence shown here is derived from an EMBL/GenBank/DDBJ whole genome shotgun (WGS) entry which is preliminary data.</text>
</comment>
<dbReference type="RefSeq" id="WP_046766277.1">
    <property type="nucleotide sequence ID" value="NZ_LBIC01000023.1"/>
</dbReference>
<dbReference type="STRING" id="56193.YP76_25970"/>
<keyword evidence="6" id="KW-0408">Iron</keyword>
<dbReference type="InterPro" id="IPR039426">
    <property type="entry name" value="TonB-dep_rcpt-like"/>
</dbReference>
<gene>
    <name evidence="15" type="ORF">YP76_25970</name>
</gene>
<dbReference type="GO" id="GO:0009279">
    <property type="term" value="C:cell outer membrane"/>
    <property type="evidence" value="ECO:0007669"/>
    <property type="project" value="UniProtKB-SubCell"/>
</dbReference>
<evidence type="ECO:0000256" key="4">
    <source>
        <dbReference type="ARBA" id="ARBA00022496"/>
    </source>
</evidence>
<dbReference type="CDD" id="cd01347">
    <property type="entry name" value="ligand_gated_channel"/>
    <property type="match status" value="1"/>
</dbReference>